<evidence type="ECO:0000256" key="1">
    <source>
        <dbReference type="ARBA" id="ARBA00022737"/>
    </source>
</evidence>
<feature type="region of interest" description="Disordered" evidence="2">
    <location>
        <begin position="987"/>
        <end position="1086"/>
    </location>
</feature>
<dbReference type="InterPro" id="IPR056823">
    <property type="entry name" value="TEN-like_YD-shell"/>
</dbReference>
<protein>
    <recommendedName>
        <fullName evidence="8">RHS repeat-associated core domain-containing protein</fullName>
    </recommendedName>
</protein>
<dbReference type="InterPro" id="IPR003615">
    <property type="entry name" value="HNH_nuc"/>
</dbReference>
<evidence type="ECO:0000259" key="5">
    <source>
        <dbReference type="Pfam" id="PF25023"/>
    </source>
</evidence>
<feature type="domain" description="HNH nuclease" evidence="3">
    <location>
        <begin position="1049"/>
        <end position="1084"/>
    </location>
</feature>
<organism evidence="6 7">
    <name type="scientific">Arundinibacter roseus</name>
    <dbReference type="NCBI Taxonomy" id="2070510"/>
    <lineage>
        <taxon>Bacteria</taxon>
        <taxon>Pseudomonadati</taxon>
        <taxon>Bacteroidota</taxon>
        <taxon>Cytophagia</taxon>
        <taxon>Cytophagales</taxon>
        <taxon>Spirosomataceae</taxon>
        <taxon>Arundinibacter</taxon>
    </lineage>
</organism>
<evidence type="ECO:0000313" key="6">
    <source>
        <dbReference type="EMBL" id="TDB58550.1"/>
    </source>
</evidence>
<dbReference type="Pfam" id="PF20041">
    <property type="entry name" value="DUF6443"/>
    <property type="match status" value="1"/>
</dbReference>
<dbReference type="CDD" id="cd00085">
    <property type="entry name" value="HNHc"/>
    <property type="match status" value="1"/>
</dbReference>
<dbReference type="InterPro" id="IPR022385">
    <property type="entry name" value="Rhs_assc_core"/>
</dbReference>
<dbReference type="Proteomes" id="UP000295706">
    <property type="component" value="Unassembled WGS sequence"/>
</dbReference>
<dbReference type="Gene3D" id="2.180.10.10">
    <property type="entry name" value="RHS repeat-associated core"/>
    <property type="match status" value="1"/>
</dbReference>
<comment type="caution">
    <text evidence="6">The sequence shown here is derived from an EMBL/GenBank/DDBJ whole genome shotgun (WGS) entry which is preliminary data.</text>
</comment>
<keyword evidence="7" id="KW-1185">Reference proteome</keyword>
<gene>
    <name evidence="6" type="ORF">EZE20_23095</name>
</gene>
<feature type="compositionally biased region" description="Basic and acidic residues" evidence="2">
    <location>
        <begin position="1073"/>
        <end position="1086"/>
    </location>
</feature>
<sequence length="1086" mass="120254">MSIITIVRKLVGIYMCVSLIFSLTWVPSASAQDKTRNFILTRTYKVKTSADRFDTPVSVGEANLSVGYFDGLGRLQQTIAVQAGKGRKDLVVPIEYDAFGRQSKLFLPVSTDKQNGSYTSNATSLASAYYNSAVRFADPTSRVYTETRYEASPLGRPKENVAAGTTVPTTINYELNNHGIWNYWAGPGLTSITRIGYYDINLLTVKRINDENGKAVAEYHDNQGRLLLRRMAGGTPNQTDTYYVYDDLGRLRAVLQPKYDEISMPTSTDLDKFAFLYLYDSRGRLIEKQIPGGGKTTMLYNDRDLLISFRDATNQVFYHKYDVLNRQIEMGVCLGAGCTLTAPGNMPNNNPLTFTYYDNYESILPPFNVKLGDGSFGFENVYSLNSGDDFLPANVRTASRKGLPTGQCSRLLSPDGSLSTEWDCSVTYYDDRERIVQTVRRMPMGSNGLERISYKYDFLGKPLREKTTQSWSSDSYTLERILTYDQADRLTSTRYITSSTAAGMAKDIYVNTLSYNEVGQLTDKYLNANDATGTGAIERLTYRNNVRGWLREHKGTNVNRPYQITLNYESNGNIKDMYWKTPTSAAGSYQFVYDELNRMKSGRTGLNSGQGEVVAYNVNGNINGLHRYNAAGTAIDQLTYSYNGNRLMSIYDPVSNLGYNNRNTSGNDFSYDENGNLTADLDRQISSIAYNYLNLPRRVTLPGKNMDYTYDASGQKHRMTVNGTVTSYEGNFEYGGNGLLTRIATDEGQLVKVDGAWKWQYYLKDHLGNVRVVLDESGSVVQETDYYPFGLAIPKNPSDLVASRDKNKYLYLTRELQQETGWLDLKARFYDPTLARFLSVDPLAEAQEFMSPYHYGYNNPMRFSDPNGRMPDCCDGIGDFFSGVGQALNENMGWGNPAIVKPGYVGAYNAGRTVGHYASVVAGAAEIAGGALGLGTSVGAELGSAGLLTPVVATTATGSVALVTHGGNTAMNAIDNIRNDKGRVNAEGKYSGLKEPRNVGDGKSFTPAQKKRILEENRAKNGGNIKSDQSGNNLNSPQQSKKGQKADMNQAEIDHIKPKSKGGSNSNSNARVISKEENLRKGNREN</sequence>
<dbReference type="InterPro" id="IPR050708">
    <property type="entry name" value="T6SS_VgrG/RHS"/>
</dbReference>
<dbReference type="PANTHER" id="PTHR32305:SF15">
    <property type="entry name" value="PROTEIN RHSA-RELATED"/>
    <property type="match status" value="1"/>
</dbReference>
<name>A0A4R4JUX6_9BACT</name>
<keyword evidence="1" id="KW-0677">Repeat</keyword>
<proteinExistence type="predicted"/>
<feature type="compositionally biased region" description="Basic and acidic residues" evidence="2">
    <location>
        <begin position="987"/>
        <end position="1000"/>
    </location>
</feature>
<feature type="domain" description="Teneurin-like YD-shell" evidence="5">
    <location>
        <begin position="562"/>
        <end position="841"/>
    </location>
</feature>
<dbReference type="OrthoDB" id="976756at2"/>
<dbReference type="InterPro" id="IPR045619">
    <property type="entry name" value="DUF6443"/>
</dbReference>
<dbReference type="Pfam" id="PF25023">
    <property type="entry name" value="TEN_YD-shell"/>
    <property type="match status" value="1"/>
</dbReference>
<dbReference type="Pfam" id="PF13395">
    <property type="entry name" value="HNH_4"/>
    <property type="match status" value="1"/>
</dbReference>
<reference evidence="6 7" key="1">
    <citation type="submission" date="2019-02" db="EMBL/GenBank/DDBJ databases">
        <title>Arundinibacter roseus gen. nov., sp. nov., a new member of the family Cytophagaceae.</title>
        <authorList>
            <person name="Szuroczki S."/>
            <person name="Khayer B."/>
            <person name="Sproer C."/>
            <person name="Toumi M."/>
            <person name="Szabo A."/>
            <person name="Felfoldi T."/>
            <person name="Schumann P."/>
            <person name="Toth E."/>
        </authorList>
    </citation>
    <scope>NUCLEOTIDE SEQUENCE [LARGE SCALE GENOMIC DNA]</scope>
    <source>
        <strain evidence="6 7">DMA-k-7a</strain>
    </source>
</reference>
<accession>A0A4R4JUX6</accession>
<dbReference type="Gene3D" id="1.10.30.50">
    <property type="match status" value="1"/>
</dbReference>
<feature type="domain" description="DUF6443" evidence="4">
    <location>
        <begin position="41"/>
        <end position="166"/>
    </location>
</feature>
<evidence type="ECO:0000256" key="2">
    <source>
        <dbReference type="SAM" id="MobiDB-lite"/>
    </source>
</evidence>
<dbReference type="EMBL" id="SMJU01000023">
    <property type="protein sequence ID" value="TDB58550.1"/>
    <property type="molecule type" value="Genomic_DNA"/>
</dbReference>
<evidence type="ECO:0000259" key="4">
    <source>
        <dbReference type="Pfam" id="PF20041"/>
    </source>
</evidence>
<dbReference type="PANTHER" id="PTHR32305">
    <property type="match status" value="1"/>
</dbReference>
<dbReference type="NCBIfam" id="TIGR03696">
    <property type="entry name" value="Rhs_assc_core"/>
    <property type="match status" value="1"/>
</dbReference>
<evidence type="ECO:0008006" key="8">
    <source>
        <dbReference type="Google" id="ProtNLM"/>
    </source>
</evidence>
<feature type="compositionally biased region" description="Polar residues" evidence="2">
    <location>
        <begin position="1024"/>
        <end position="1041"/>
    </location>
</feature>
<dbReference type="RefSeq" id="WP_132122239.1">
    <property type="nucleotide sequence ID" value="NZ_SMJU01000023.1"/>
</dbReference>
<evidence type="ECO:0000259" key="3">
    <source>
        <dbReference type="Pfam" id="PF13395"/>
    </source>
</evidence>
<dbReference type="AlphaFoldDB" id="A0A4R4JUX6"/>
<evidence type="ECO:0000313" key="7">
    <source>
        <dbReference type="Proteomes" id="UP000295706"/>
    </source>
</evidence>